<dbReference type="PANTHER" id="PTHR48045:SF11">
    <property type="entry name" value="UDP-GLYCOSYLTRANSFERASE 72B1"/>
    <property type="match status" value="1"/>
</dbReference>
<gene>
    <name evidence="1" type="ORF">J1N35_026063</name>
</gene>
<organism evidence="1 2">
    <name type="scientific">Gossypium stocksii</name>
    <dbReference type="NCBI Taxonomy" id="47602"/>
    <lineage>
        <taxon>Eukaryota</taxon>
        <taxon>Viridiplantae</taxon>
        <taxon>Streptophyta</taxon>
        <taxon>Embryophyta</taxon>
        <taxon>Tracheophyta</taxon>
        <taxon>Spermatophyta</taxon>
        <taxon>Magnoliopsida</taxon>
        <taxon>eudicotyledons</taxon>
        <taxon>Gunneridae</taxon>
        <taxon>Pentapetalae</taxon>
        <taxon>rosids</taxon>
        <taxon>malvids</taxon>
        <taxon>Malvales</taxon>
        <taxon>Malvaceae</taxon>
        <taxon>Malvoideae</taxon>
        <taxon>Gossypium</taxon>
    </lineage>
</organism>
<reference evidence="1 2" key="1">
    <citation type="journal article" date="2021" name="Plant Biotechnol. J.">
        <title>Multi-omics assisted identification of the key and species-specific regulatory components of drought-tolerant mechanisms in Gossypium stocksii.</title>
        <authorList>
            <person name="Yu D."/>
            <person name="Ke L."/>
            <person name="Zhang D."/>
            <person name="Wu Y."/>
            <person name="Sun Y."/>
            <person name="Mei J."/>
            <person name="Sun J."/>
            <person name="Sun Y."/>
        </authorList>
    </citation>
    <scope>NUCLEOTIDE SEQUENCE [LARGE SCALE GENOMIC DNA]</scope>
    <source>
        <strain evidence="2">cv. E1</strain>
        <tissue evidence="1">Leaf</tissue>
    </source>
</reference>
<sequence>MLTEDINVALRPKPDENGLISGNEIAKTVKGLMKGEEGKIVRRRMKDLKEASAMVLSENGCSTIALSKVATKWIEKTRI</sequence>
<dbReference type="OrthoDB" id="5835829at2759"/>
<accession>A0A9D3V7Y8</accession>
<comment type="caution">
    <text evidence="1">The sequence shown here is derived from an EMBL/GenBank/DDBJ whole genome shotgun (WGS) entry which is preliminary data.</text>
</comment>
<evidence type="ECO:0000313" key="1">
    <source>
        <dbReference type="EMBL" id="KAH1073735.1"/>
    </source>
</evidence>
<dbReference type="AlphaFoldDB" id="A0A9D3V7Y8"/>
<dbReference type="Proteomes" id="UP000828251">
    <property type="component" value="Unassembled WGS sequence"/>
</dbReference>
<dbReference type="SUPFAM" id="SSF53756">
    <property type="entry name" value="UDP-Glycosyltransferase/glycogen phosphorylase"/>
    <property type="match status" value="1"/>
</dbReference>
<name>A0A9D3V7Y8_9ROSI</name>
<evidence type="ECO:0000313" key="2">
    <source>
        <dbReference type="Proteomes" id="UP000828251"/>
    </source>
</evidence>
<keyword evidence="2" id="KW-1185">Reference proteome</keyword>
<protein>
    <submittedName>
        <fullName evidence="1">Uncharacterized protein</fullName>
    </submittedName>
</protein>
<dbReference type="Gene3D" id="3.40.50.2000">
    <property type="entry name" value="Glycogen Phosphorylase B"/>
    <property type="match status" value="1"/>
</dbReference>
<dbReference type="EMBL" id="JAIQCV010000008">
    <property type="protein sequence ID" value="KAH1073735.1"/>
    <property type="molecule type" value="Genomic_DNA"/>
</dbReference>
<dbReference type="PANTHER" id="PTHR48045">
    <property type="entry name" value="UDP-GLYCOSYLTRANSFERASE 72B1"/>
    <property type="match status" value="1"/>
</dbReference>
<proteinExistence type="predicted"/>